<evidence type="ECO:0000256" key="1">
    <source>
        <dbReference type="SAM" id="MobiDB-lite"/>
    </source>
</evidence>
<feature type="compositionally biased region" description="Acidic residues" evidence="1">
    <location>
        <begin position="399"/>
        <end position="429"/>
    </location>
</feature>
<dbReference type="InterPro" id="IPR011009">
    <property type="entry name" value="Kinase-like_dom_sf"/>
</dbReference>
<feature type="domain" description="Protein kinase" evidence="2">
    <location>
        <begin position="14"/>
        <end position="294"/>
    </location>
</feature>
<evidence type="ECO:0000259" key="2">
    <source>
        <dbReference type="PROSITE" id="PS50011"/>
    </source>
</evidence>
<dbReference type="EMBL" id="CP117522">
    <property type="protein sequence ID" value="WNE96481.1"/>
    <property type="molecule type" value="Genomic_DNA"/>
</dbReference>
<organism evidence="3 4">
    <name type="scientific">Streptomyces luomodiensis</name>
    <dbReference type="NCBI Taxonomy" id="3026192"/>
    <lineage>
        <taxon>Bacteria</taxon>
        <taxon>Bacillati</taxon>
        <taxon>Actinomycetota</taxon>
        <taxon>Actinomycetes</taxon>
        <taxon>Kitasatosporales</taxon>
        <taxon>Streptomycetaceae</taxon>
        <taxon>Streptomyces</taxon>
    </lineage>
</organism>
<dbReference type="Gene3D" id="1.10.510.10">
    <property type="entry name" value="Transferase(Phosphotransferase) domain 1"/>
    <property type="match status" value="1"/>
</dbReference>
<dbReference type="Pfam" id="PF06293">
    <property type="entry name" value="Kdo"/>
    <property type="match status" value="1"/>
</dbReference>
<sequence length="553" mass="57727">MTPPSASVVEHGTLSLGPQLGQGGQGTVYKVLNKRINEADGGGWEVVYKEYGAAVLPDLDATALTASVALLGELSAADGQWLCERTAWPAAVVRRQGEIRGFLMRAVPDRFWFTLRSLAGTNGGTQRLANLEYLLNDDNYVAGIGLTISDRHRLLILADLAQVLDRLHRIGVSVGDLSPKNLLFTTDPQPEVFLIDCDAARLRGRTVLPQAETPDWQVPAGEVKATRASDVYKLALLAIRIFARDQTTTDPAALAAIDPALGDLARASLDPDPARRPTPAQWAERLAAARHKTSTTPAQATAPGGPTPLVSRLVRPGAGGGGGSGGGGPAGNPFTTGAGTTGPRAKPSAMAGTIAAAVAVILVLVLANTHGSSDDDSSAGAPLTSSSSPSYPDYTSDPTDTETDYYTPDPDETTADDDSYDSDYDDTPEPDPTTEAPDPDPTTEAPDPVTEAPEPPPRPDYYGAIAVAHDGSMGKAWDYSSQSAAQSAALSRCSGSGCKVLVTFVNSCGAIAYNDSTNQYWGGQGATATEAENSAISHAGGGRWLTYVCTTRY</sequence>
<dbReference type="SUPFAM" id="SSF56112">
    <property type="entry name" value="Protein kinase-like (PK-like)"/>
    <property type="match status" value="1"/>
</dbReference>
<gene>
    <name evidence="3" type="ORF">PS467_14625</name>
</gene>
<evidence type="ECO:0000313" key="4">
    <source>
        <dbReference type="Proteomes" id="UP001305606"/>
    </source>
</evidence>
<dbReference type="Proteomes" id="UP001305606">
    <property type="component" value="Chromosome"/>
</dbReference>
<name>A0ABY9UVM9_9ACTN</name>
<dbReference type="Pfam" id="PF13827">
    <property type="entry name" value="DUF4189"/>
    <property type="match status" value="1"/>
</dbReference>
<proteinExistence type="predicted"/>
<protein>
    <submittedName>
        <fullName evidence="3">DUF4189 domain-containing protein</fullName>
    </submittedName>
</protein>
<feature type="compositionally biased region" description="Low complexity" evidence="1">
    <location>
        <begin position="295"/>
        <end position="308"/>
    </location>
</feature>
<feature type="compositionally biased region" description="Low complexity" evidence="1">
    <location>
        <begin position="331"/>
        <end position="345"/>
    </location>
</feature>
<dbReference type="PROSITE" id="PS50011">
    <property type="entry name" value="PROTEIN_KINASE_DOM"/>
    <property type="match status" value="1"/>
</dbReference>
<feature type="compositionally biased region" description="Low complexity" evidence="1">
    <location>
        <begin position="384"/>
        <end position="398"/>
    </location>
</feature>
<dbReference type="InterPro" id="IPR025240">
    <property type="entry name" value="DUF4189"/>
</dbReference>
<accession>A0ABY9UVM9</accession>
<dbReference type="InterPro" id="IPR000719">
    <property type="entry name" value="Prot_kinase_dom"/>
</dbReference>
<feature type="compositionally biased region" description="Low complexity" evidence="1">
    <location>
        <begin position="442"/>
        <end position="452"/>
    </location>
</feature>
<feature type="region of interest" description="Disordered" evidence="1">
    <location>
        <begin position="370"/>
        <end position="462"/>
    </location>
</feature>
<evidence type="ECO:0000313" key="3">
    <source>
        <dbReference type="EMBL" id="WNE96481.1"/>
    </source>
</evidence>
<feature type="compositionally biased region" description="Gly residues" evidence="1">
    <location>
        <begin position="317"/>
        <end position="330"/>
    </location>
</feature>
<feature type="region of interest" description="Disordered" evidence="1">
    <location>
        <begin position="287"/>
        <end position="347"/>
    </location>
</feature>
<dbReference type="RefSeq" id="WP_311035654.1">
    <property type="nucleotide sequence ID" value="NZ_CP117522.1"/>
</dbReference>
<keyword evidence="4" id="KW-1185">Reference proteome</keyword>
<reference evidence="3 4" key="1">
    <citation type="submission" date="2023-02" db="EMBL/GenBank/DDBJ databases">
        <title>Streptomyces sp. SCA4-21 with antifungal activity against Fusarium oxysporum f. sp. cubense, Streptomyces sp. SCA2-17 with antifungal activity against Fusarium oxysporum f. sp. cubense.</title>
        <authorList>
            <person name="Qi D."/>
        </authorList>
    </citation>
    <scope>NUCLEOTIDE SEQUENCE [LARGE SCALE GENOMIC DNA]</scope>
    <source>
        <strain evidence="3 4">SCA4-21</strain>
    </source>
</reference>